<dbReference type="AlphaFoldDB" id="A0A6A1WTV7"/>
<gene>
    <name evidence="3" type="ORF">CJ030_MR1G027791</name>
</gene>
<keyword evidence="4" id="KW-1185">Reference proteome</keyword>
<feature type="compositionally biased region" description="Basic and acidic residues" evidence="1">
    <location>
        <begin position="1"/>
        <end position="10"/>
    </location>
</feature>
<protein>
    <submittedName>
        <fullName evidence="3">Nipped-B-like protein B</fullName>
    </submittedName>
</protein>
<evidence type="ECO:0000256" key="1">
    <source>
        <dbReference type="SAM" id="MobiDB-lite"/>
    </source>
</evidence>
<feature type="compositionally biased region" description="Basic and acidic residues" evidence="1">
    <location>
        <begin position="88"/>
        <end position="145"/>
    </location>
</feature>
<sequence>MSDYEGRYEGNGEDADNYGGGSSPQPHGGSHGVRTITATPSLGIVDAFAVFLAEEKHEALILGFCNCISGLLYLFWLYTEVRSARLPEKIGEHGSRDYERESSKSREKDRDKGRDKDRDRDRDRERDRGSDRERSKDRDRERIGKGTEIGTGTVTIEIAIGIGIAVKEGNGQG</sequence>
<accession>A0A6A1WTV7</accession>
<keyword evidence="2" id="KW-0472">Membrane</keyword>
<evidence type="ECO:0000313" key="4">
    <source>
        <dbReference type="Proteomes" id="UP000516437"/>
    </source>
</evidence>
<evidence type="ECO:0000313" key="3">
    <source>
        <dbReference type="EMBL" id="KAB1226180.1"/>
    </source>
</evidence>
<reference evidence="3 4" key="1">
    <citation type="journal article" date="2019" name="Plant Biotechnol. J.">
        <title>The red bayberry genome and genetic basis of sex determination.</title>
        <authorList>
            <person name="Jia H.M."/>
            <person name="Jia H.J."/>
            <person name="Cai Q.L."/>
            <person name="Wang Y."/>
            <person name="Zhao H.B."/>
            <person name="Yang W.F."/>
            <person name="Wang G.Y."/>
            <person name="Li Y.H."/>
            <person name="Zhan D.L."/>
            <person name="Shen Y.T."/>
            <person name="Niu Q.F."/>
            <person name="Chang L."/>
            <person name="Qiu J."/>
            <person name="Zhao L."/>
            <person name="Xie H.B."/>
            <person name="Fu W.Y."/>
            <person name="Jin J."/>
            <person name="Li X.W."/>
            <person name="Jiao Y."/>
            <person name="Zhou C.C."/>
            <person name="Tu T."/>
            <person name="Chai C.Y."/>
            <person name="Gao J.L."/>
            <person name="Fan L.J."/>
            <person name="van de Weg E."/>
            <person name="Wang J.Y."/>
            <person name="Gao Z.S."/>
        </authorList>
    </citation>
    <scope>NUCLEOTIDE SEQUENCE [LARGE SCALE GENOMIC DNA]</scope>
    <source>
        <tissue evidence="3">Leaves</tissue>
    </source>
</reference>
<proteinExistence type="predicted"/>
<name>A0A6A1WTV7_9ROSI</name>
<evidence type="ECO:0000256" key="2">
    <source>
        <dbReference type="SAM" id="Phobius"/>
    </source>
</evidence>
<keyword evidence="2" id="KW-0812">Transmembrane</keyword>
<feature type="region of interest" description="Disordered" evidence="1">
    <location>
        <begin position="88"/>
        <end position="148"/>
    </location>
</feature>
<keyword evidence="2" id="KW-1133">Transmembrane helix</keyword>
<dbReference type="EMBL" id="RXIC02000019">
    <property type="protein sequence ID" value="KAB1226180.1"/>
    <property type="molecule type" value="Genomic_DNA"/>
</dbReference>
<feature type="transmembrane region" description="Helical" evidence="2">
    <location>
        <begin position="59"/>
        <end position="79"/>
    </location>
</feature>
<comment type="caution">
    <text evidence="3">The sequence shown here is derived from an EMBL/GenBank/DDBJ whole genome shotgun (WGS) entry which is preliminary data.</text>
</comment>
<organism evidence="3 4">
    <name type="scientific">Morella rubra</name>
    <name type="common">Chinese bayberry</name>
    <dbReference type="NCBI Taxonomy" id="262757"/>
    <lineage>
        <taxon>Eukaryota</taxon>
        <taxon>Viridiplantae</taxon>
        <taxon>Streptophyta</taxon>
        <taxon>Embryophyta</taxon>
        <taxon>Tracheophyta</taxon>
        <taxon>Spermatophyta</taxon>
        <taxon>Magnoliopsida</taxon>
        <taxon>eudicotyledons</taxon>
        <taxon>Gunneridae</taxon>
        <taxon>Pentapetalae</taxon>
        <taxon>rosids</taxon>
        <taxon>fabids</taxon>
        <taxon>Fagales</taxon>
        <taxon>Myricaceae</taxon>
        <taxon>Morella</taxon>
    </lineage>
</organism>
<dbReference type="Proteomes" id="UP000516437">
    <property type="component" value="Chromosome 1"/>
</dbReference>
<feature type="region of interest" description="Disordered" evidence="1">
    <location>
        <begin position="1"/>
        <end position="34"/>
    </location>
</feature>